<evidence type="ECO:0000313" key="1">
    <source>
        <dbReference type="EMBL" id="KAL0420829.1"/>
    </source>
</evidence>
<reference evidence="1" key="1">
    <citation type="submission" date="2020-06" db="EMBL/GenBank/DDBJ databases">
        <authorList>
            <person name="Li T."/>
            <person name="Hu X."/>
            <person name="Zhang T."/>
            <person name="Song X."/>
            <person name="Zhang H."/>
            <person name="Dai N."/>
            <person name="Sheng W."/>
            <person name="Hou X."/>
            <person name="Wei L."/>
        </authorList>
    </citation>
    <scope>NUCLEOTIDE SEQUENCE</scope>
    <source>
        <strain evidence="1">KEN1</strain>
        <tissue evidence="1">Leaf</tissue>
    </source>
</reference>
<name>A0AAW2UUJ9_9LAMI</name>
<organism evidence="1">
    <name type="scientific">Sesamum latifolium</name>
    <dbReference type="NCBI Taxonomy" id="2727402"/>
    <lineage>
        <taxon>Eukaryota</taxon>
        <taxon>Viridiplantae</taxon>
        <taxon>Streptophyta</taxon>
        <taxon>Embryophyta</taxon>
        <taxon>Tracheophyta</taxon>
        <taxon>Spermatophyta</taxon>
        <taxon>Magnoliopsida</taxon>
        <taxon>eudicotyledons</taxon>
        <taxon>Gunneridae</taxon>
        <taxon>Pentapetalae</taxon>
        <taxon>asterids</taxon>
        <taxon>lamiids</taxon>
        <taxon>Lamiales</taxon>
        <taxon>Pedaliaceae</taxon>
        <taxon>Sesamum</taxon>
    </lineage>
</organism>
<dbReference type="AlphaFoldDB" id="A0AAW2UUJ9"/>
<accession>A0AAW2UUJ9</accession>
<comment type="caution">
    <text evidence="1">The sequence shown here is derived from an EMBL/GenBank/DDBJ whole genome shotgun (WGS) entry which is preliminary data.</text>
</comment>
<dbReference type="EMBL" id="JACGWN010000011">
    <property type="protein sequence ID" value="KAL0420829.1"/>
    <property type="molecule type" value="Genomic_DNA"/>
</dbReference>
<proteinExistence type="predicted"/>
<reference evidence="1" key="2">
    <citation type="journal article" date="2024" name="Plant">
        <title>Genomic evolution and insights into agronomic trait innovations of Sesamum species.</title>
        <authorList>
            <person name="Miao H."/>
            <person name="Wang L."/>
            <person name="Qu L."/>
            <person name="Liu H."/>
            <person name="Sun Y."/>
            <person name="Le M."/>
            <person name="Wang Q."/>
            <person name="Wei S."/>
            <person name="Zheng Y."/>
            <person name="Lin W."/>
            <person name="Duan Y."/>
            <person name="Cao H."/>
            <person name="Xiong S."/>
            <person name="Wang X."/>
            <person name="Wei L."/>
            <person name="Li C."/>
            <person name="Ma Q."/>
            <person name="Ju M."/>
            <person name="Zhao R."/>
            <person name="Li G."/>
            <person name="Mu C."/>
            <person name="Tian Q."/>
            <person name="Mei H."/>
            <person name="Zhang T."/>
            <person name="Gao T."/>
            <person name="Zhang H."/>
        </authorList>
    </citation>
    <scope>NUCLEOTIDE SEQUENCE</scope>
    <source>
        <strain evidence="1">KEN1</strain>
    </source>
</reference>
<sequence length="94" mass="11117">MRQCKELGKVEFRADFSLSRRDWPSAITTLLSHMIVYSHGSPLIHHPIISRCWVAVIRRFIRRVGIVRSVCNWCSMCERRESFVRVQHCENPYA</sequence>
<protein>
    <submittedName>
        <fullName evidence="1">Uncharacterized protein</fullName>
    </submittedName>
</protein>
<gene>
    <name evidence="1" type="ORF">Slati_3105800</name>
</gene>